<reference evidence="2" key="1">
    <citation type="journal article" date="2014" name="Nat. Genet.">
        <title>Genome and transcriptome of the porcine whipworm Trichuris suis.</title>
        <authorList>
            <person name="Jex A.R."/>
            <person name="Nejsum P."/>
            <person name="Schwarz E.M."/>
            <person name="Hu L."/>
            <person name="Young N.D."/>
            <person name="Hall R.S."/>
            <person name="Korhonen P.K."/>
            <person name="Liao S."/>
            <person name="Thamsborg S."/>
            <person name="Xia J."/>
            <person name="Xu P."/>
            <person name="Wang S."/>
            <person name="Scheerlinck J.P."/>
            <person name="Hofmann A."/>
            <person name="Sternberg P.W."/>
            <person name="Wang J."/>
            <person name="Gasser R.B."/>
        </authorList>
    </citation>
    <scope>NUCLEOTIDE SEQUENCE [LARGE SCALE GENOMIC DNA]</scope>
    <source>
        <strain evidence="2">DCEP-RM93F</strain>
    </source>
</reference>
<feature type="region of interest" description="Disordered" evidence="1">
    <location>
        <begin position="117"/>
        <end position="140"/>
    </location>
</feature>
<feature type="compositionally biased region" description="Polar residues" evidence="1">
    <location>
        <begin position="127"/>
        <end position="138"/>
    </location>
</feature>
<dbReference type="Proteomes" id="UP000030758">
    <property type="component" value="Unassembled WGS sequence"/>
</dbReference>
<evidence type="ECO:0000256" key="1">
    <source>
        <dbReference type="SAM" id="MobiDB-lite"/>
    </source>
</evidence>
<evidence type="ECO:0000313" key="2">
    <source>
        <dbReference type="EMBL" id="KFD70341.1"/>
    </source>
</evidence>
<protein>
    <submittedName>
        <fullName evidence="2">Uncharacterized protein</fullName>
    </submittedName>
</protein>
<feature type="compositionally biased region" description="Basic and acidic residues" evidence="1">
    <location>
        <begin position="95"/>
        <end position="104"/>
    </location>
</feature>
<dbReference type="AlphaFoldDB" id="A0A085NLJ5"/>
<feature type="compositionally biased region" description="Low complexity" evidence="1">
    <location>
        <begin position="117"/>
        <end position="126"/>
    </location>
</feature>
<feature type="region of interest" description="Disordered" evidence="1">
    <location>
        <begin position="59"/>
        <end position="104"/>
    </location>
</feature>
<organism evidence="2">
    <name type="scientific">Trichuris suis</name>
    <name type="common">pig whipworm</name>
    <dbReference type="NCBI Taxonomy" id="68888"/>
    <lineage>
        <taxon>Eukaryota</taxon>
        <taxon>Metazoa</taxon>
        <taxon>Ecdysozoa</taxon>
        <taxon>Nematoda</taxon>
        <taxon>Enoplea</taxon>
        <taxon>Dorylaimia</taxon>
        <taxon>Trichinellida</taxon>
        <taxon>Trichuridae</taxon>
        <taxon>Trichuris</taxon>
    </lineage>
</organism>
<dbReference type="OrthoDB" id="10520461at2759"/>
<proteinExistence type="predicted"/>
<gene>
    <name evidence="2" type="ORF">M514_17425</name>
</gene>
<name>A0A085NLJ5_9BILA</name>
<dbReference type="EMBL" id="KL367488">
    <property type="protein sequence ID" value="KFD70341.1"/>
    <property type="molecule type" value="Genomic_DNA"/>
</dbReference>
<feature type="compositionally biased region" description="Polar residues" evidence="1">
    <location>
        <begin position="154"/>
        <end position="173"/>
    </location>
</feature>
<sequence length="173" mass="18729">MDGDAFILEVDLEVLVNVLTGVEPCLQFFDKDGDFVQITAAELIENGVTIEALALAESAELDGSTSTEEIERSLSISPSENGMNLAGNRKRKDPSRHAMEERDAMWLNWGQDSDSVDLLSSSNSASEPATHNESTPSCAPSEAMAIETIHTDELSTSFDNTSCEVQAQTDQEN</sequence>
<accession>A0A085NLJ5</accession>
<feature type="region of interest" description="Disordered" evidence="1">
    <location>
        <begin position="153"/>
        <end position="173"/>
    </location>
</feature>